<keyword evidence="11" id="KW-1185">Reference proteome</keyword>
<dbReference type="OrthoDB" id="9795078at2"/>
<dbReference type="Pfam" id="PF00015">
    <property type="entry name" value="MCPsignal"/>
    <property type="match status" value="1"/>
</dbReference>
<evidence type="ECO:0000259" key="9">
    <source>
        <dbReference type="PROSITE" id="PS50111"/>
    </source>
</evidence>
<evidence type="ECO:0000313" key="11">
    <source>
        <dbReference type="Proteomes" id="UP000016895"/>
    </source>
</evidence>
<dbReference type="InterPro" id="IPR007891">
    <property type="entry name" value="CHASE3"/>
</dbReference>
<comment type="similarity">
    <text evidence="6">Belongs to the methyl-accepting chemotaxis (MCP) protein family.</text>
</comment>
<sequence>MSFKNLKMSSKLLIGFSIPIVAIVLLAIVANSSLRSLLSTNNVLYHNMELMTEAREIHKAMIKMESVIQGFLISGKVKSLERYHDGQITFDNKMSDVKIAYQDEPELLSMANEVEVLQQLWVKEVATPLIAMRHEVTKGEDATKNFFELSKRNIGPETIREFRSRMEEIGKLLEERFDRKGFEIANLVMMAVINQETGQRGFMLSGDTKALEPYQQGKENFERHSSDLKEHLANIYYDATDVLEKLNEVEALAREWREQAAEPEIEARHAMNKVTTTIADIITFIEEGTGEQRLLAIEQVISQLVAGEIANINLQRAKATESADSATMTGIVVALMALFLVSVITIWIVREVRRQVGGEPHKIASHTRKVADGDLSVNPENSRYQDSIYASLVTMTAQLRSTLSQVSGATKSQSNAAEALAEIADQTNRNVQTQIQAVDQVSVAIEEMQITASTVANSAASAAESAGKADQKVKLGSKKANDAACGVTILADSLNDTSNKIQALATSANQISNILNVIKSIADQTNLLALNAAIEAARAGDQGRGFAVVADEVRSLAKNTQDSTVEIEEMISKVQLEAQSSVESMKSGQQQASVIVELTNEVNGALTDIEEMVSNITDLTNQIASATEQQSIASKEVGKRSTEIRAHSVQTGEGAQEIAVATGELKKLSIQLEQEVSFFRL</sequence>
<proteinExistence type="inferred from homology"/>
<dbReference type="RefSeq" id="WP_022550109.1">
    <property type="nucleotide sequence ID" value="NC_022528.1"/>
</dbReference>
<feature type="transmembrane region" description="Helical" evidence="8">
    <location>
        <begin position="328"/>
        <end position="349"/>
    </location>
</feature>
<dbReference type="PATRIC" id="fig|1260221.3.peg.905"/>
<keyword evidence="2 8" id="KW-0812">Transmembrane</keyword>
<evidence type="ECO:0000256" key="4">
    <source>
        <dbReference type="ARBA" id="ARBA00023136"/>
    </source>
</evidence>
<dbReference type="PANTHER" id="PTHR32089">
    <property type="entry name" value="METHYL-ACCEPTING CHEMOTAXIS PROTEIN MCPB"/>
    <property type="match status" value="1"/>
</dbReference>
<dbReference type="GO" id="GO:0006935">
    <property type="term" value="P:chemotaxis"/>
    <property type="evidence" value="ECO:0007669"/>
    <property type="project" value="UniProtKB-ARBA"/>
</dbReference>
<dbReference type="GO" id="GO:0007165">
    <property type="term" value="P:signal transduction"/>
    <property type="evidence" value="ECO:0007669"/>
    <property type="project" value="UniProtKB-KW"/>
</dbReference>
<evidence type="ECO:0000256" key="3">
    <source>
        <dbReference type="ARBA" id="ARBA00022989"/>
    </source>
</evidence>
<dbReference type="PANTHER" id="PTHR32089:SF119">
    <property type="entry name" value="METHYL-ACCEPTING CHEMOTAXIS PROTEIN CTPL"/>
    <property type="match status" value="1"/>
</dbReference>
<protein>
    <submittedName>
        <fullName evidence="10">Putative Methyl-accepting chemotaxis protein</fullName>
    </submittedName>
</protein>
<dbReference type="KEGG" id="vni:VIBNI_A0944"/>
<feature type="domain" description="Methyl-accepting transducer" evidence="9">
    <location>
        <begin position="409"/>
        <end position="645"/>
    </location>
</feature>
<dbReference type="STRING" id="28173.VIBNI_A0944"/>
<dbReference type="Gene3D" id="1.10.287.950">
    <property type="entry name" value="Methyl-accepting chemotaxis protein"/>
    <property type="match status" value="1"/>
</dbReference>
<evidence type="ECO:0000256" key="5">
    <source>
        <dbReference type="ARBA" id="ARBA00023224"/>
    </source>
</evidence>
<dbReference type="SUPFAM" id="SSF58104">
    <property type="entry name" value="Methyl-accepting chemotaxis protein (MCP) signaling domain"/>
    <property type="match status" value="1"/>
</dbReference>
<dbReference type="AlphaFoldDB" id="U4K3F3"/>
<reference evidence="10 11" key="1">
    <citation type="journal article" date="2013" name="ISME J.">
        <title>Comparative genomics of pathogenic lineages of Vibrio nigripulchritudo identifies virulence-associated traits.</title>
        <authorList>
            <person name="Goudenege D."/>
            <person name="Labreuche Y."/>
            <person name="Krin E."/>
            <person name="Ansquer D."/>
            <person name="Mangenot S."/>
            <person name="Calteau A."/>
            <person name="Medigue C."/>
            <person name="Mazel D."/>
            <person name="Polz M.F."/>
            <person name="Le Roux F."/>
        </authorList>
    </citation>
    <scope>NUCLEOTIDE SEQUENCE [LARGE SCALE GENOMIC DNA]</scope>
    <source>
        <strain evidence="11">SnF1</strain>
    </source>
</reference>
<gene>
    <name evidence="10" type="ORF">VIBNI_A0944</name>
</gene>
<feature type="transmembrane region" description="Helical" evidence="8">
    <location>
        <begin position="12"/>
        <end position="30"/>
    </location>
</feature>
<accession>U4K3F3</accession>
<evidence type="ECO:0000313" key="10">
    <source>
        <dbReference type="EMBL" id="CCO57101.1"/>
    </source>
</evidence>
<comment type="subcellular location">
    <subcellularLocation>
        <location evidence="1">Membrane</location>
        <topology evidence="1">Multi-pass membrane protein</topology>
    </subcellularLocation>
</comment>
<evidence type="ECO:0000256" key="2">
    <source>
        <dbReference type="ARBA" id="ARBA00022692"/>
    </source>
</evidence>
<dbReference type="EMBL" id="FO203526">
    <property type="protein sequence ID" value="CCO57101.1"/>
    <property type="molecule type" value="Genomic_DNA"/>
</dbReference>
<dbReference type="Proteomes" id="UP000016895">
    <property type="component" value="Chromosome 1"/>
</dbReference>
<keyword evidence="3 8" id="KW-1133">Transmembrane helix</keyword>
<dbReference type="InterPro" id="IPR004089">
    <property type="entry name" value="MCPsignal_dom"/>
</dbReference>
<dbReference type="PROSITE" id="PS50111">
    <property type="entry name" value="CHEMOTAXIS_TRANSDUC_2"/>
    <property type="match status" value="1"/>
</dbReference>
<evidence type="ECO:0000256" key="6">
    <source>
        <dbReference type="ARBA" id="ARBA00029447"/>
    </source>
</evidence>
<dbReference type="GO" id="GO:0016020">
    <property type="term" value="C:membrane"/>
    <property type="evidence" value="ECO:0007669"/>
    <property type="project" value="UniProtKB-SubCell"/>
</dbReference>
<dbReference type="Pfam" id="PF05227">
    <property type="entry name" value="CHASE3"/>
    <property type="match status" value="2"/>
</dbReference>
<keyword evidence="4 8" id="KW-0472">Membrane</keyword>
<dbReference type="FunFam" id="1.10.287.950:FF:000001">
    <property type="entry name" value="Methyl-accepting chemotaxis sensory transducer"/>
    <property type="match status" value="1"/>
</dbReference>
<evidence type="ECO:0000256" key="1">
    <source>
        <dbReference type="ARBA" id="ARBA00004141"/>
    </source>
</evidence>
<evidence type="ECO:0000256" key="7">
    <source>
        <dbReference type="PROSITE-ProRule" id="PRU00284"/>
    </source>
</evidence>
<keyword evidence="5 7" id="KW-0807">Transducer</keyword>
<dbReference type="SMART" id="SM00283">
    <property type="entry name" value="MA"/>
    <property type="match status" value="1"/>
</dbReference>
<evidence type="ECO:0000256" key="8">
    <source>
        <dbReference type="SAM" id="Phobius"/>
    </source>
</evidence>
<organism evidence="10 11">
    <name type="scientific">Vibrio nigripulchritudo</name>
    <dbReference type="NCBI Taxonomy" id="28173"/>
    <lineage>
        <taxon>Bacteria</taxon>
        <taxon>Pseudomonadati</taxon>
        <taxon>Pseudomonadota</taxon>
        <taxon>Gammaproteobacteria</taxon>
        <taxon>Vibrionales</taxon>
        <taxon>Vibrionaceae</taxon>
        <taxon>Vibrio</taxon>
    </lineage>
</organism>
<name>U4K3F3_9VIBR</name>